<gene>
    <name evidence="2" type="ORF">ABR189_17610</name>
</gene>
<comment type="caution">
    <text evidence="2">The sequence shown here is derived from an EMBL/GenBank/DDBJ whole genome shotgun (WGS) entry which is preliminary data.</text>
</comment>
<protein>
    <submittedName>
        <fullName evidence="2">Uncharacterized protein</fullName>
    </submittedName>
</protein>
<accession>A0ABV2T841</accession>
<evidence type="ECO:0000313" key="2">
    <source>
        <dbReference type="EMBL" id="MET6999209.1"/>
    </source>
</evidence>
<name>A0ABV2T841_9BACT</name>
<dbReference type="EMBL" id="JBEXAC010000002">
    <property type="protein sequence ID" value="MET6999209.1"/>
    <property type="molecule type" value="Genomic_DNA"/>
</dbReference>
<dbReference type="Proteomes" id="UP001549749">
    <property type="component" value="Unassembled WGS sequence"/>
</dbReference>
<keyword evidence="1" id="KW-0732">Signal</keyword>
<evidence type="ECO:0000256" key="1">
    <source>
        <dbReference type="SAM" id="SignalP"/>
    </source>
</evidence>
<organism evidence="2 3">
    <name type="scientific">Chitinophaga defluvii</name>
    <dbReference type="NCBI Taxonomy" id="3163343"/>
    <lineage>
        <taxon>Bacteria</taxon>
        <taxon>Pseudomonadati</taxon>
        <taxon>Bacteroidota</taxon>
        <taxon>Chitinophagia</taxon>
        <taxon>Chitinophagales</taxon>
        <taxon>Chitinophagaceae</taxon>
        <taxon>Chitinophaga</taxon>
    </lineage>
</organism>
<dbReference type="RefSeq" id="WP_354661777.1">
    <property type="nucleotide sequence ID" value="NZ_JBEXAC010000002.1"/>
</dbReference>
<feature type="chain" id="PRO_5047497913" evidence="1">
    <location>
        <begin position="24"/>
        <end position="208"/>
    </location>
</feature>
<evidence type="ECO:0000313" key="3">
    <source>
        <dbReference type="Proteomes" id="UP001549749"/>
    </source>
</evidence>
<feature type="signal peptide" evidence="1">
    <location>
        <begin position="1"/>
        <end position="23"/>
    </location>
</feature>
<keyword evidence="3" id="KW-1185">Reference proteome</keyword>
<sequence length="208" mass="23706">MGLKKQFSFLFLIALAGIYGLSACNGCNTNKQDNKEDTVAVNTNKYRDTVKLWTEQRMIQWTGWLDSSMHQKFTFDSLEIADADTLPAEISSIMPAKQFNDFNPYFIYSPDSSQVIDLLSYGNFLRKNKKGQIVLESGEPDTEVAIINVQTKKRERILFTGPSTLIKEAIWVDNQTVLIGGAMYDENNVLVPVLWKYSVPHHILESWQ</sequence>
<dbReference type="PROSITE" id="PS51257">
    <property type="entry name" value="PROKAR_LIPOPROTEIN"/>
    <property type="match status" value="1"/>
</dbReference>
<proteinExistence type="predicted"/>
<reference evidence="2 3" key="1">
    <citation type="submission" date="2024-06" db="EMBL/GenBank/DDBJ databases">
        <title>Chitinophaga defluvii sp. nov., isolated from municipal sewage.</title>
        <authorList>
            <person name="Zhang L."/>
        </authorList>
    </citation>
    <scope>NUCLEOTIDE SEQUENCE [LARGE SCALE GENOMIC DNA]</scope>
    <source>
        <strain evidence="2 3">H8</strain>
    </source>
</reference>